<dbReference type="PANTHER" id="PTHR43976:SF16">
    <property type="entry name" value="SHORT-CHAIN DEHYDROGENASE_REDUCTASE FAMILY PROTEIN"/>
    <property type="match status" value="1"/>
</dbReference>
<organism evidence="4 5">
    <name type="scientific">Nitrosospira briensis</name>
    <dbReference type="NCBI Taxonomy" id="35799"/>
    <lineage>
        <taxon>Bacteria</taxon>
        <taxon>Pseudomonadati</taxon>
        <taxon>Pseudomonadota</taxon>
        <taxon>Betaproteobacteria</taxon>
        <taxon>Nitrosomonadales</taxon>
        <taxon>Nitrosomonadaceae</taxon>
        <taxon>Nitrosospira</taxon>
    </lineage>
</organism>
<dbReference type="PANTHER" id="PTHR43976">
    <property type="entry name" value="SHORT CHAIN DEHYDROGENASE"/>
    <property type="match status" value="1"/>
</dbReference>
<dbReference type="InterPro" id="IPR020904">
    <property type="entry name" value="Sc_DH/Rdtase_CS"/>
</dbReference>
<dbReference type="PROSITE" id="PS00061">
    <property type="entry name" value="ADH_SHORT"/>
    <property type="match status" value="1"/>
</dbReference>
<dbReference type="CDD" id="cd05374">
    <property type="entry name" value="17beta-HSD-like_SDR_c"/>
    <property type="match status" value="1"/>
</dbReference>
<dbReference type="InterPro" id="IPR002347">
    <property type="entry name" value="SDR_fam"/>
</dbReference>
<dbReference type="InterPro" id="IPR036291">
    <property type="entry name" value="NAD(P)-bd_dom_sf"/>
</dbReference>
<protein>
    <submittedName>
        <fullName evidence="4">Short-chain dehydrogenase</fullName>
    </submittedName>
</protein>
<dbReference type="Pfam" id="PF00106">
    <property type="entry name" value="adh_short"/>
    <property type="match status" value="1"/>
</dbReference>
<dbReference type="STRING" id="1266925.GCA_000619905_00929"/>
<evidence type="ECO:0000256" key="3">
    <source>
        <dbReference type="RuleBase" id="RU000363"/>
    </source>
</evidence>
<evidence type="ECO:0000256" key="1">
    <source>
        <dbReference type="ARBA" id="ARBA00006484"/>
    </source>
</evidence>
<keyword evidence="2" id="KW-0560">Oxidoreductase</keyword>
<dbReference type="AlphaFoldDB" id="A0A1I4ZZU6"/>
<evidence type="ECO:0000313" key="4">
    <source>
        <dbReference type="EMBL" id="SFN55660.1"/>
    </source>
</evidence>
<dbReference type="InterPro" id="IPR051911">
    <property type="entry name" value="SDR_oxidoreductase"/>
</dbReference>
<dbReference type="GO" id="GO:0016491">
    <property type="term" value="F:oxidoreductase activity"/>
    <property type="evidence" value="ECO:0007669"/>
    <property type="project" value="UniProtKB-KW"/>
</dbReference>
<sequence length="274" mass="30333">MTQQIALVTGASSGIGRATAELLARNGYYVFAVARRMYRLEQIRSDHIEPIQLDVMDEEGIHRTIRHIISTKGRIDLLVNNAAFCQLGAVECVSMEIAHRQFEVNVFGYARFMQAVLPHMREQKSGCIVNIVSILSRISVPGFGWYSASKYAIEALTDAVRGEVMDFGIDVVLIAPGLIKTEFVPNQLRTLKAVVHPPAYEKLLAGVRNLLADEPKAPGPEIIAKAVVDAVKASTRPVRHALPLDSKMAIAARWLMGGRLFAWAVRLQMKFSRP</sequence>
<dbReference type="RefSeq" id="WP_074795641.1">
    <property type="nucleotide sequence ID" value="NZ_FOVJ01000002.1"/>
</dbReference>
<dbReference type="Proteomes" id="UP000183107">
    <property type="component" value="Unassembled WGS sequence"/>
</dbReference>
<reference evidence="5" key="1">
    <citation type="submission" date="2016-10" db="EMBL/GenBank/DDBJ databases">
        <authorList>
            <person name="Varghese N."/>
        </authorList>
    </citation>
    <scope>NUCLEOTIDE SEQUENCE [LARGE SCALE GENOMIC DNA]</scope>
    <source>
        <strain evidence="5">Nsp8</strain>
    </source>
</reference>
<gene>
    <name evidence="4" type="ORF">SAMN05216386_1138</name>
</gene>
<dbReference type="EMBL" id="FOVJ01000002">
    <property type="protein sequence ID" value="SFN55660.1"/>
    <property type="molecule type" value="Genomic_DNA"/>
</dbReference>
<dbReference type="Gene3D" id="3.40.50.720">
    <property type="entry name" value="NAD(P)-binding Rossmann-like Domain"/>
    <property type="match status" value="1"/>
</dbReference>
<evidence type="ECO:0000313" key="5">
    <source>
        <dbReference type="Proteomes" id="UP000183107"/>
    </source>
</evidence>
<keyword evidence="5" id="KW-1185">Reference proteome</keyword>
<dbReference type="PRINTS" id="PR00081">
    <property type="entry name" value="GDHRDH"/>
</dbReference>
<name>A0A1I4ZZU6_9PROT</name>
<dbReference type="SUPFAM" id="SSF51735">
    <property type="entry name" value="NAD(P)-binding Rossmann-fold domains"/>
    <property type="match status" value="1"/>
</dbReference>
<proteinExistence type="inferred from homology"/>
<dbReference type="PRINTS" id="PR00080">
    <property type="entry name" value="SDRFAMILY"/>
</dbReference>
<accession>A0A1I4ZZU6</accession>
<evidence type="ECO:0000256" key="2">
    <source>
        <dbReference type="ARBA" id="ARBA00023002"/>
    </source>
</evidence>
<comment type="similarity">
    <text evidence="1 3">Belongs to the short-chain dehydrogenases/reductases (SDR) family.</text>
</comment>
<dbReference type="OrthoDB" id="9789083at2"/>